<dbReference type="GO" id="GO:0004674">
    <property type="term" value="F:protein serine/threonine kinase activity"/>
    <property type="evidence" value="ECO:0007669"/>
    <property type="project" value="UniProtKB-EC"/>
</dbReference>
<organism evidence="8 9">
    <name type="scientific">Nonomuraea indica</name>
    <dbReference type="NCBI Taxonomy" id="1581193"/>
    <lineage>
        <taxon>Bacteria</taxon>
        <taxon>Bacillati</taxon>
        <taxon>Actinomycetota</taxon>
        <taxon>Actinomycetes</taxon>
        <taxon>Streptosporangiales</taxon>
        <taxon>Streptosporangiaceae</taxon>
        <taxon>Nonomuraea</taxon>
    </lineage>
</organism>
<dbReference type="Gene3D" id="3.30.200.20">
    <property type="entry name" value="Phosphorylase Kinase, domain 1"/>
    <property type="match status" value="1"/>
</dbReference>
<gene>
    <name evidence="8" type="ORF">ACIBP5_07425</name>
</gene>
<proteinExistence type="predicted"/>
<keyword evidence="4 5" id="KW-0067">ATP-binding</keyword>
<dbReference type="Gene3D" id="1.10.510.10">
    <property type="entry name" value="Transferase(Phosphotransferase) domain 1"/>
    <property type="match status" value="1"/>
</dbReference>
<dbReference type="Pfam" id="PF00069">
    <property type="entry name" value="Pkinase"/>
    <property type="match status" value="1"/>
</dbReference>
<dbReference type="InterPro" id="IPR017441">
    <property type="entry name" value="Protein_kinase_ATP_BS"/>
</dbReference>
<dbReference type="SMART" id="SM00220">
    <property type="entry name" value="S_TKc"/>
    <property type="match status" value="1"/>
</dbReference>
<keyword evidence="6" id="KW-0472">Membrane</keyword>
<dbReference type="EC" id="2.7.11.1" evidence="8"/>
<keyword evidence="2 5" id="KW-0547">Nucleotide-binding</keyword>
<evidence type="ECO:0000313" key="8">
    <source>
        <dbReference type="EMBL" id="MFI7439771.1"/>
    </source>
</evidence>
<dbReference type="PROSITE" id="PS00107">
    <property type="entry name" value="PROTEIN_KINASE_ATP"/>
    <property type="match status" value="1"/>
</dbReference>
<dbReference type="PROSITE" id="PS00108">
    <property type="entry name" value="PROTEIN_KINASE_ST"/>
    <property type="match status" value="1"/>
</dbReference>
<dbReference type="Proteomes" id="UP001612928">
    <property type="component" value="Unassembled WGS sequence"/>
</dbReference>
<reference evidence="8 9" key="1">
    <citation type="submission" date="2024-10" db="EMBL/GenBank/DDBJ databases">
        <title>The Natural Products Discovery Center: Release of the First 8490 Sequenced Strains for Exploring Actinobacteria Biosynthetic Diversity.</title>
        <authorList>
            <person name="Kalkreuter E."/>
            <person name="Kautsar S.A."/>
            <person name="Yang D."/>
            <person name="Bader C.D."/>
            <person name="Teijaro C.N."/>
            <person name="Fluegel L."/>
            <person name="Davis C.M."/>
            <person name="Simpson J.R."/>
            <person name="Lauterbach L."/>
            <person name="Steele A.D."/>
            <person name="Gui C."/>
            <person name="Meng S."/>
            <person name="Li G."/>
            <person name="Viehrig K."/>
            <person name="Ye F."/>
            <person name="Su P."/>
            <person name="Kiefer A.F."/>
            <person name="Nichols A."/>
            <person name="Cepeda A.J."/>
            <person name="Yan W."/>
            <person name="Fan B."/>
            <person name="Jiang Y."/>
            <person name="Adhikari A."/>
            <person name="Zheng C.-J."/>
            <person name="Schuster L."/>
            <person name="Cowan T.M."/>
            <person name="Smanski M.J."/>
            <person name="Chevrette M.G."/>
            <person name="De Carvalho L.P.S."/>
            <person name="Shen B."/>
        </authorList>
    </citation>
    <scope>NUCLEOTIDE SEQUENCE [LARGE SCALE GENOMIC DNA]</scope>
    <source>
        <strain evidence="8 9">NPDC049503</strain>
    </source>
</reference>
<dbReference type="InterPro" id="IPR008271">
    <property type="entry name" value="Ser/Thr_kinase_AS"/>
</dbReference>
<dbReference type="InterPro" id="IPR000719">
    <property type="entry name" value="Prot_kinase_dom"/>
</dbReference>
<keyword evidence="9" id="KW-1185">Reference proteome</keyword>
<dbReference type="PANTHER" id="PTHR43289:SF34">
    <property type="entry name" value="SERINE_THREONINE-PROTEIN KINASE YBDM-RELATED"/>
    <property type="match status" value="1"/>
</dbReference>
<accession>A0ABW7ZYZ8</accession>
<protein>
    <submittedName>
        <fullName evidence="8">Serine/threonine-protein kinase</fullName>
        <ecNumber evidence="8">2.7.11.1</ecNumber>
    </submittedName>
</protein>
<evidence type="ECO:0000256" key="4">
    <source>
        <dbReference type="ARBA" id="ARBA00022840"/>
    </source>
</evidence>
<dbReference type="PROSITE" id="PS50011">
    <property type="entry name" value="PROTEIN_KINASE_DOM"/>
    <property type="match status" value="1"/>
</dbReference>
<sequence>MNAYLSPDSTGAQRRSVGPYALDRRLGSGGMGIVYLAHDGAGRQVALKVMRPELAAREEFRQRFRKEAEAARKVARFCTAAVLDVGLDDGQAFIATEYIDGPDLSAVVEAQGPMSGSTLEALAVGVATALSAIHGAGIVHRDLKPSNILLGPVGPRVIDFGIAQLADTLGGDTGVVIGTLPYMSPEQGRGERVTAAADVFAWGCVVTYAATGRPPFPGGSDAEILYRVAHHVPRLDGLDERLRPLVEQALDKDPARRPTAQQLLDRLLGRERVTVEAATRLVTDNWGLDGPPPPPAAPRARPRRWLVPVLAAITALSVSVAVLALTLGRPDRPDGAAVAGRDLQIDGVRLHVKVLSLTRKGRTVVLQWSVRNDGTSEWDQWTAFGTGPLTTWQYNSTAGVTVVDPATGKTYGPVTEGDKCSCSPTKGKLRPGDTASYFSVFAGISEDADQLGVQIPSVGLFADVPVS</sequence>
<evidence type="ECO:0000256" key="1">
    <source>
        <dbReference type="ARBA" id="ARBA00022679"/>
    </source>
</evidence>
<comment type="caution">
    <text evidence="8">The sequence shown here is derived from an EMBL/GenBank/DDBJ whole genome shotgun (WGS) entry which is preliminary data.</text>
</comment>
<dbReference type="RefSeq" id="WP_397019435.1">
    <property type="nucleotide sequence ID" value="NZ_JBITMB010000002.1"/>
</dbReference>
<feature type="binding site" evidence="5">
    <location>
        <position position="48"/>
    </location>
    <ligand>
        <name>ATP</name>
        <dbReference type="ChEBI" id="CHEBI:30616"/>
    </ligand>
</feature>
<keyword evidence="3 8" id="KW-0418">Kinase</keyword>
<dbReference type="CDD" id="cd14014">
    <property type="entry name" value="STKc_PknB_like"/>
    <property type="match status" value="1"/>
</dbReference>
<dbReference type="EMBL" id="JBITMB010000002">
    <property type="protein sequence ID" value="MFI7439771.1"/>
    <property type="molecule type" value="Genomic_DNA"/>
</dbReference>
<evidence type="ECO:0000256" key="5">
    <source>
        <dbReference type="PROSITE-ProRule" id="PRU10141"/>
    </source>
</evidence>
<keyword evidence="6" id="KW-0812">Transmembrane</keyword>
<evidence type="ECO:0000256" key="6">
    <source>
        <dbReference type="SAM" id="Phobius"/>
    </source>
</evidence>
<feature type="transmembrane region" description="Helical" evidence="6">
    <location>
        <begin position="305"/>
        <end position="327"/>
    </location>
</feature>
<name>A0ABW7ZYZ8_9ACTN</name>
<keyword evidence="1 8" id="KW-0808">Transferase</keyword>
<keyword evidence="6" id="KW-1133">Transmembrane helix</keyword>
<dbReference type="PANTHER" id="PTHR43289">
    <property type="entry name" value="MITOGEN-ACTIVATED PROTEIN KINASE KINASE KINASE 20-RELATED"/>
    <property type="match status" value="1"/>
</dbReference>
<feature type="domain" description="Protein kinase" evidence="7">
    <location>
        <begin position="20"/>
        <end position="273"/>
    </location>
</feature>
<dbReference type="InterPro" id="IPR011009">
    <property type="entry name" value="Kinase-like_dom_sf"/>
</dbReference>
<evidence type="ECO:0000259" key="7">
    <source>
        <dbReference type="PROSITE" id="PS50011"/>
    </source>
</evidence>
<evidence type="ECO:0000256" key="2">
    <source>
        <dbReference type="ARBA" id="ARBA00022741"/>
    </source>
</evidence>
<dbReference type="SUPFAM" id="SSF56112">
    <property type="entry name" value="Protein kinase-like (PK-like)"/>
    <property type="match status" value="1"/>
</dbReference>
<evidence type="ECO:0000256" key="3">
    <source>
        <dbReference type="ARBA" id="ARBA00022777"/>
    </source>
</evidence>
<evidence type="ECO:0000313" key="9">
    <source>
        <dbReference type="Proteomes" id="UP001612928"/>
    </source>
</evidence>